<evidence type="ECO:0000256" key="1">
    <source>
        <dbReference type="ARBA" id="ARBA00022737"/>
    </source>
</evidence>
<reference evidence="5" key="2">
    <citation type="submission" date="2023-06" db="EMBL/GenBank/DDBJ databases">
        <authorList>
            <consortium name="Lawrence Berkeley National Laboratory"/>
            <person name="Mondo S.J."/>
            <person name="Hensen N."/>
            <person name="Bonometti L."/>
            <person name="Westerberg I."/>
            <person name="Brannstrom I.O."/>
            <person name="Guillou S."/>
            <person name="Cros-Aarteil S."/>
            <person name="Calhoun S."/>
            <person name="Haridas S."/>
            <person name="Kuo A."/>
            <person name="Pangilinan J."/>
            <person name="Riley R."/>
            <person name="Labutti K."/>
            <person name="Andreopoulos B."/>
            <person name="Lipzen A."/>
            <person name="Chen C."/>
            <person name="Yanf M."/>
            <person name="Daum C."/>
            <person name="Ng V."/>
            <person name="Clum A."/>
            <person name="Steindorff A."/>
            <person name="Ohm R."/>
            <person name="Martin F."/>
            <person name="Silar P."/>
            <person name="Natvig D."/>
            <person name="Lalanne C."/>
            <person name="Gautier V."/>
            <person name="Ament-Velasquez S.L."/>
            <person name="Kruys A."/>
            <person name="Hutchinson M.I."/>
            <person name="Powell A.J."/>
            <person name="Barry K."/>
            <person name="Miller A.N."/>
            <person name="Grigoriev I.V."/>
            <person name="Debuchy R."/>
            <person name="Gladieux P."/>
            <person name="Thoren M.H."/>
            <person name="Johannesson H."/>
        </authorList>
    </citation>
    <scope>NUCLEOTIDE SEQUENCE</scope>
    <source>
        <strain evidence="5">CBS 333.67</strain>
    </source>
</reference>
<evidence type="ECO:0008006" key="7">
    <source>
        <dbReference type="Google" id="ProtNLM"/>
    </source>
</evidence>
<keyword evidence="6" id="KW-1185">Reference proteome</keyword>
<evidence type="ECO:0000256" key="4">
    <source>
        <dbReference type="SAM" id="MobiDB-lite"/>
    </source>
</evidence>
<dbReference type="Pfam" id="PF13432">
    <property type="entry name" value="TPR_16"/>
    <property type="match status" value="1"/>
</dbReference>
<evidence type="ECO:0000256" key="3">
    <source>
        <dbReference type="PROSITE-ProRule" id="PRU00339"/>
    </source>
</evidence>
<organism evidence="5 6">
    <name type="scientific">Chaetomium strumarium</name>
    <dbReference type="NCBI Taxonomy" id="1170767"/>
    <lineage>
        <taxon>Eukaryota</taxon>
        <taxon>Fungi</taxon>
        <taxon>Dikarya</taxon>
        <taxon>Ascomycota</taxon>
        <taxon>Pezizomycotina</taxon>
        <taxon>Sordariomycetes</taxon>
        <taxon>Sordariomycetidae</taxon>
        <taxon>Sordariales</taxon>
        <taxon>Chaetomiaceae</taxon>
        <taxon>Chaetomium</taxon>
    </lineage>
</organism>
<dbReference type="GeneID" id="87887760"/>
<dbReference type="RefSeq" id="XP_062722079.1">
    <property type="nucleotide sequence ID" value="XM_062868931.1"/>
</dbReference>
<dbReference type="SUPFAM" id="SSF48452">
    <property type="entry name" value="TPR-like"/>
    <property type="match status" value="1"/>
</dbReference>
<dbReference type="SMART" id="SM00028">
    <property type="entry name" value="TPR"/>
    <property type="match status" value="3"/>
</dbReference>
<feature type="repeat" description="TPR" evidence="3">
    <location>
        <begin position="681"/>
        <end position="714"/>
    </location>
</feature>
<proteinExistence type="predicted"/>
<keyword evidence="2 3" id="KW-0802">TPR repeat</keyword>
<dbReference type="Gene3D" id="1.25.40.10">
    <property type="entry name" value="Tetratricopeptide repeat domain"/>
    <property type="match status" value="1"/>
</dbReference>
<dbReference type="InterPro" id="IPR044244">
    <property type="entry name" value="TTC27/Emw1"/>
</dbReference>
<evidence type="ECO:0000256" key="2">
    <source>
        <dbReference type="ARBA" id="ARBA00022803"/>
    </source>
</evidence>
<name>A0AAJ0GUH3_9PEZI</name>
<dbReference type="InterPro" id="IPR019734">
    <property type="entry name" value="TPR_rpt"/>
</dbReference>
<feature type="region of interest" description="Disordered" evidence="4">
    <location>
        <begin position="358"/>
        <end position="384"/>
    </location>
</feature>
<accession>A0AAJ0GUH3</accession>
<feature type="compositionally biased region" description="Low complexity" evidence="4">
    <location>
        <begin position="472"/>
        <end position="489"/>
    </location>
</feature>
<feature type="region of interest" description="Disordered" evidence="4">
    <location>
        <begin position="472"/>
        <end position="522"/>
    </location>
</feature>
<evidence type="ECO:0000313" key="5">
    <source>
        <dbReference type="EMBL" id="KAK3306299.1"/>
    </source>
</evidence>
<feature type="compositionally biased region" description="Low complexity" evidence="4">
    <location>
        <begin position="42"/>
        <end position="61"/>
    </location>
</feature>
<dbReference type="EMBL" id="JAUDZG010000003">
    <property type="protein sequence ID" value="KAK3306299.1"/>
    <property type="molecule type" value="Genomic_DNA"/>
</dbReference>
<feature type="region of interest" description="Disordered" evidence="4">
    <location>
        <begin position="776"/>
        <end position="819"/>
    </location>
</feature>
<feature type="compositionally biased region" description="Low complexity" evidence="4">
    <location>
        <begin position="808"/>
        <end position="819"/>
    </location>
</feature>
<feature type="region of interest" description="Disordered" evidence="4">
    <location>
        <begin position="42"/>
        <end position="89"/>
    </location>
</feature>
<sequence>MDPSSAQLTDWLQSGRYLDVLLSEQGGSLIDEFVSSLPPVSLTTTTTSAPSAASNGTSTSTTGGGVGDDHGATNGSTSRRRREEVVSPRDRTAVGLAALHAFLQANVTGPVLDEQRAAKVRDRFLLHLSSSSTISTTTSTSNSLRQLKRACLATLEVDGVEVYEHVPHVELFGLARFIFVTASKEDEEEEGEGDGRSQKNWRALRVHVWHYKLLTQPSLGPGSVFNKSAAWCDVPSLQDRIEKGLSEVEREVEGKGEVGEKVRFLVEKANVHIMLGQDGKAKEALRRAAELSGFVYALSGAMGKRTRFQEKSISQLVVLAKSGEGLQMRNNGEEGAGQAKPLALALNDDTLLENLEFTKEERGKEDEGKSELPAPLKDLPPDEQPQLSPLDQIILLAEATLKDAFSPADSLTAEEVLPFAVRVIADKSTNWQIYTHALLVRSRIEVHRSRTVERGVLQMQAVVDQVVVDTTQPAAETSTESSEDGSSSQPPVPDIQISPADRDEAKKPANKPTSFLPAPKPTETAPAQVRLEYIHALSSPPRWHLESELAHSWASVGSLVSALEIFKRLRLWAEVAVCYASTAAAGDEDGRGSGGEAKAKAVLRWRLFHRTGTSAGQQPGSDEVDEDEEVDLDELKEADYHGPERQPSPPNAPRLWCILGDIENEPAHYERAWEISKHRFARAQRSLGEYYLAQKNLQRAREAYSKAVAVNRLSSELWNRLGDINLRLGDVAAAAEAYQRAIAAANDVVGGEDARTWSNLGSALFSLYLERAEEVKRQKEKGTSQPQQQQQQSNDDNQEEEVYESATPQQPSPSQRDPSTLLSQALAAYKRGANIARDNWRIWDNVITLASRLRPPPVTDLLLGLRNVLRIRATEDALDVDVLRLLVNEALLSREDSKPSSSCTSLDELPRGTEQRAVCEFLERSVVPVITARSDLWELVTRERVWRGDYAGAVDAAERAWRAALGGSLGGGGSLLPSSSSSGNADKKDGTTNWLEDREGWKTVVDRTDELVSMLENYGELVAEIGPKWKGKARSAVRSVMGKAKESWEGSEEWERLVGLLEGLR</sequence>
<feature type="compositionally biased region" description="Basic and acidic residues" evidence="4">
    <location>
        <begin position="358"/>
        <end position="370"/>
    </location>
</feature>
<dbReference type="AlphaFoldDB" id="A0AAJ0GUH3"/>
<dbReference type="PANTHER" id="PTHR16193:SF0">
    <property type="entry name" value="TETRATRICOPEPTIDE REPEAT PROTEIN 27"/>
    <property type="match status" value="1"/>
</dbReference>
<dbReference type="PROSITE" id="PS50005">
    <property type="entry name" value="TPR"/>
    <property type="match status" value="2"/>
</dbReference>
<dbReference type="PANTHER" id="PTHR16193">
    <property type="entry name" value="TETRATRICOPEPTIDE REPEAT PROTEIN 27"/>
    <property type="match status" value="1"/>
</dbReference>
<dbReference type="Proteomes" id="UP001273166">
    <property type="component" value="Unassembled WGS sequence"/>
</dbReference>
<feature type="region of interest" description="Disordered" evidence="4">
    <location>
        <begin position="973"/>
        <end position="993"/>
    </location>
</feature>
<protein>
    <recommendedName>
        <fullName evidence="7">TPR repeat-containing protein</fullName>
    </recommendedName>
</protein>
<comment type="caution">
    <text evidence="5">The sequence shown here is derived from an EMBL/GenBank/DDBJ whole genome shotgun (WGS) entry which is preliminary data.</text>
</comment>
<keyword evidence="1" id="KW-0677">Repeat</keyword>
<evidence type="ECO:0000313" key="6">
    <source>
        <dbReference type="Proteomes" id="UP001273166"/>
    </source>
</evidence>
<feature type="compositionally biased region" description="Low complexity" evidence="4">
    <location>
        <begin position="784"/>
        <end position="795"/>
    </location>
</feature>
<dbReference type="InterPro" id="IPR011990">
    <property type="entry name" value="TPR-like_helical_dom_sf"/>
</dbReference>
<feature type="repeat" description="TPR" evidence="3">
    <location>
        <begin position="715"/>
        <end position="748"/>
    </location>
</feature>
<reference evidence="5" key="1">
    <citation type="journal article" date="2023" name="Mol. Phylogenet. Evol.">
        <title>Genome-scale phylogeny and comparative genomics of the fungal order Sordariales.</title>
        <authorList>
            <person name="Hensen N."/>
            <person name="Bonometti L."/>
            <person name="Westerberg I."/>
            <person name="Brannstrom I.O."/>
            <person name="Guillou S."/>
            <person name="Cros-Aarteil S."/>
            <person name="Calhoun S."/>
            <person name="Haridas S."/>
            <person name="Kuo A."/>
            <person name="Mondo S."/>
            <person name="Pangilinan J."/>
            <person name="Riley R."/>
            <person name="LaButti K."/>
            <person name="Andreopoulos B."/>
            <person name="Lipzen A."/>
            <person name="Chen C."/>
            <person name="Yan M."/>
            <person name="Daum C."/>
            <person name="Ng V."/>
            <person name="Clum A."/>
            <person name="Steindorff A."/>
            <person name="Ohm R.A."/>
            <person name="Martin F."/>
            <person name="Silar P."/>
            <person name="Natvig D.O."/>
            <person name="Lalanne C."/>
            <person name="Gautier V."/>
            <person name="Ament-Velasquez S.L."/>
            <person name="Kruys A."/>
            <person name="Hutchinson M.I."/>
            <person name="Powell A.J."/>
            <person name="Barry K."/>
            <person name="Miller A.N."/>
            <person name="Grigoriev I.V."/>
            <person name="Debuchy R."/>
            <person name="Gladieux P."/>
            <person name="Hiltunen Thoren M."/>
            <person name="Johannesson H."/>
        </authorList>
    </citation>
    <scope>NUCLEOTIDE SEQUENCE</scope>
    <source>
        <strain evidence="5">CBS 333.67</strain>
    </source>
</reference>
<gene>
    <name evidence="5" type="ORF">B0T15DRAFT_526896</name>
</gene>